<dbReference type="Proteomes" id="UP000677244">
    <property type="component" value="Unassembled WGS sequence"/>
</dbReference>
<evidence type="ECO:0000313" key="2">
    <source>
        <dbReference type="Proteomes" id="UP000677244"/>
    </source>
</evidence>
<accession>A0ABS3YYL3</accession>
<organism evidence="1 2">
    <name type="scientific">Niastella soli</name>
    <dbReference type="NCBI Taxonomy" id="2821487"/>
    <lineage>
        <taxon>Bacteria</taxon>
        <taxon>Pseudomonadati</taxon>
        <taxon>Bacteroidota</taxon>
        <taxon>Chitinophagia</taxon>
        <taxon>Chitinophagales</taxon>
        <taxon>Chitinophagaceae</taxon>
        <taxon>Niastella</taxon>
    </lineage>
</organism>
<proteinExistence type="predicted"/>
<keyword evidence="2" id="KW-1185">Reference proteome</keyword>
<protein>
    <submittedName>
        <fullName evidence="1">Uncharacterized protein</fullName>
    </submittedName>
</protein>
<dbReference type="EMBL" id="JAGHKO010000005">
    <property type="protein sequence ID" value="MBO9202828.1"/>
    <property type="molecule type" value="Genomic_DNA"/>
</dbReference>
<gene>
    <name evidence="1" type="ORF">J7I42_21240</name>
</gene>
<dbReference type="RefSeq" id="WP_209140881.1">
    <property type="nucleotide sequence ID" value="NZ_JAGHKO010000005.1"/>
</dbReference>
<evidence type="ECO:0000313" key="1">
    <source>
        <dbReference type="EMBL" id="MBO9202828.1"/>
    </source>
</evidence>
<reference evidence="1 2" key="1">
    <citation type="submission" date="2021-03" db="EMBL/GenBank/DDBJ databases">
        <title>Assistant Professor.</title>
        <authorList>
            <person name="Huq M.A."/>
        </authorList>
    </citation>
    <scope>NUCLEOTIDE SEQUENCE [LARGE SCALE GENOMIC DNA]</scope>
    <source>
        <strain evidence="1 2">MAH-29</strain>
    </source>
</reference>
<name>A0ABS3YYL3_9BACT</name>
<comment type="caution">
    <text evidence="1">The sequence shown here is derived from an EMBL/GenBank/DDBJ whole genome shotgun (WGS) entry which is preliminary data.</text>
</comment>
<sequence length="124" mass="14065">MSFSSHLDLGKMIIALDGIKKCLLVLDTGREVKRPTIIDLNEVAVVAVKKSYGSITQEELNYKGLEQFLEKIDLQFELTRGKPTIVLPFYDHSIDKLADRRKLERNADTWRMILSKMLGGAISN</sequence>